<organism evidence="2 3">
    <name type="scientific">Streptomyces ruber</name>
    <dbReference type="NCBI Taxonomy" id="83378"/>
    <lineage>
        <taxon>Bacteria</taxon>
        <taxon>Bacillati</taxon>
        <taxon>Actinomycetota</taxon>
        <taxon>Actinomycetes</taxon>
        <taxon>Kitasatosporales</taxon>
        <taxon>Streptomycetaceae</taxon>
        <taxon>Streptomyces</taxon>
    </lineage>
</organism>
<comment type="caution">
    <text evidence="2">The sequence shown here is derived from an EMBL/GenBank/DDBJ whole genome shotgun (WGS) entry which is preliminary data.</text>
</comment>
<reference evidence="2" key="1">
    <citation type="journal article" date="2014" name="Int. J. Syst. Evol. Microbiol.">
        <title>Complete genome sequence of Corynebacterium casei LMG S-19264T (=DSM 44701T), isolated from a smear-ripened cheese.</title>
        <authorList>
            <consortium name="US DOE Joint Genome Institute (JGI-PGF)"/>
            <person name="Walter F."/>
            <person name="Albersmeier A."/>
            <person name="Kalinowski J."/>
            <person name="Ruckert C."/>
        </authorList>
    </citation>
    <scope>NUCLEOTIDE SEQUENCE</scope>
    <source>
        <strain evidence="2">JCM 3131</strain>
    </source>
</reference>
<feature type="region of interest" description="Disordered" evidence="1">
    <location>
        <begin position="77"/>
        <end position="146"/>
    </location>
</feature>
<evidence type="ECO:0000313" key="3">
    <source>
        <dbReference type="Proteomes" id="UP000620156"/>
    </source>
</evidence>
<evidence type="ECO:0000256" key="1">
    <source>
        <dbReference type="SAM" id="MobiDB-lite"/>
    </source>
</evidence>
<dbReference type="EMBL" id="BMQK01000024">
    <property type="protein sequence ID" value="GGQ86500.1"/>
    <property type="molecule type" value="Genomic_DNA"/>
</dbReference>
<evidence type="ECO:0000313" key="2">
    <source>
        <dbReference type="EMBL" id="GGQ86500.1"/>
    </source>
</evidence>
<name>A0A918BRL4_9ACTN</name>
<proteinExistence type="predicted"/>
<protein>
    <submittedName>
        <fullName evidence="2">Uncharacterized protein</fullName>
    </submittedName>
</protein>
<dbReference type="RefSeq" id="WP_189220456.1">
    <property type="nucleotide sequence ID" value="NZ_BMQK01000024.1"/>
</dbReference>
<dbReference type="AlphaFoldDB" id="A0A918BRL4"/>
<dbReference type="Proteomes" id="UP000620156">
    <property type="component" value="Unassembled WGS sequence"/>
</dbReference>
<sequence>MTTETVVLRRAGHQDVGTVLDPLTHYDLPRTCFEPLYLADPTYRPARSWVADADGEPVAQARCRPAELARLLLGGATAGTAGPLRDPLPATGCRGSPTAYEGARSPRPSACPGAGRSRPGPVPVPPGSRPGSARVPGTAGPFRDTE</sequence>
<keyword evidence="3" id="KW-1185">Reference proteome</keyword>
<reference evidence="2" key="2">
    <citation type="submission" date="2020-09" db="EMBL/GenBank/DDBJ databases">
        <authorList>
            <person name="Sun Q."/>
            <person name="Ohkuma M."/>
        </authorList>
    </citation>
    <scope>NUCLEOTIDE SEQUENCE</scope>
    <source>
        <strain evidence="2">JCM 3131</strain>
    </source>
</reference>
<accession>A0A918BRL4</accession>
<gene>
    <name evidence="2" type="ORF">GCM10010145_64980</name>
</gene>